<accession>B3RIA9</accession>
<dbReference type="GO" id="GO:0009311">
    <property type="term" value="P:oligosaccharide metabolic process"/>
    <property type="evidence" value="ECO:0007669"/>
    <property type="project" value="UniProtKB-UniRule"/>
</dbReference>
<dbReference type="FunCoup" id="B3RIA9">
    <property type="interactions" value="1306"/>
</dbReference>
<evidence type="ECO:0000256" key="2">
    <source>
        <dbReference type="ARBA" id="ARBA00004740"/>
    </source>
</evidence>
<dbReference type="GO" id="GO:0005789">
    <property type="term" value="C:endoplasmic reticulum membrane"/>
    <property type="evidence" value="ECO:0000318"/>
    <property type="project" value="GO_Central"/>
</dbReference>
<dbReference type="HOGENOM" id="CLU_007380_1_0_1"/>
<evidence type="ECO:0000256" key="8">
    <source>
        <dbReference type="ARBA" id="ARBA00022989"/>
    </source>
</evidence>
<comment type="similarity">
    <text evidence="3 13">Belongs to the glycosyl hydrolase 63 family.</text>
</comment>
<feature type="domain" description="Glycosyl hydrolase family 63 N-terminal" evidence="15">
    <location>
        <begin position="4"/>
        <end position="169"/>
    </location>
</feature>
<sequence length="737" mass="85472">MNRFWGSYRPQVYFGMRHKGQKSLITGLMWFANDNTNGQIQIRHECSMADKLPKYGWYSHDGSSYGRQQITDFGYEIKTDFVTRSIGDYGGDWSVRISSSILPGSPKNREITLIFYVGQEGTGELFPELDDDYNFTGITGNSNRLKNFKIAFRTASSSQNIKLRRYLSTNTPYFYSMKEFVSANMRPIKSERNVRYYGLFDGRPTNDPTKSLADNLILYQVTGRIPIEFEIIYESQAADNVRAYPVLDNALTHLIKTRQEEFNKKFEEKFKLGASGFNNDYIQFGKAALSSTLGGIGYFHGESKVISEFFKDATDYFEAPLLTGTPSRSFFPRGFLWDEGFHQLLICKWDLDLSMEIIAYWLDLINAEGWIPREQILGDEARSRVPAKFIVQNNRIANPPTLMLALHSIQSELEAKNKKLSKEHRLYFQLLFPKLHAWFNWFNSTQRGNIPGTFRWQGRSEEAVNELNAKTLASGLDDYPRASHPSVAEAHVDLRCWMTAFVGYMHHLAVTVDKRKEAIYYARQFVSLSDVLELDRLHWSPRTETYCDYGNHTKYVKLKKVLNAQGQVLYTRRVVSSKKGPSLRFVHHFGYVNLFPFLMHLLPASSTNLKKILEDLSKPELLWTDYGLRSLAKTDTFYFKWNTESDPPYWRGPIWINMNFLVVRALHFYRSVKGPYKEVANDLYIKLRNNVVNTVFKEYQRTGYFWENYDPQTGKGQGAHPFNGWTSLVLLMMAENY</sequence>
<dbReference type="InterPro" id="IPR031335">
    <property type="entry name" value="Glyco_hydro_63_C"/>
</dbReference>
<evidence type="ECO:0000256" key="11">
    <source>
        <dbReference type="ARBA" id="ARBA00023295"/>
    </source>
</evidence>
<evidence type="ECO:0000256" key="12">
    <source>
        <dbReference type="ARBA" id="ARBA00038888"/>
    </source>
</evidence>
<evidence type="ECO:0000256" key="9">
    <source>
        <dbReference type="ARBA" id="ARBA00023136"/>
    </source>
</evidence>
<dbReference type="InterPro" id="IPR008928">
    <property type="entry name" value="6-hairpin_glycosidase_sf"/>
</dbReference>
<dbReference type="Pfam" id="PF16923">
    <property type="entry name" value="Glyco_hydro_63N"/>
    <property type="match status" value="1"/>
</dbReference>
<dbReference type="GeneID" id="6749405"/>
<dbReference type="InParanoid" id="B3RIA9"/>
<keyword evidence="5 13" id="KW-0378">Hydrolase</keyword>
<evidence type="ECO:0000256" key="3">
    <source>
        <dbReference type="ARBA" id="ARBA00010833"/>
    </source>
</evidence>
<dbReference type="Gene3D" id="2.70.98.110">
    <property type="entry name" value="Glycosyl hydrolase family 63, N-terminal domain"/>
    <property type="match status" value="1"/>
</dbReference>
<feature type="domain" description="Glycosyl hydrolase family 63 C-terminal" evidence="14">
    <location>
        <begin position="249"/>
        <end position="735"/>
    </location>
</feature>
<comment type="pathway">
    <text evidence="2">Glycan metabolism; N-glycan degradation.</text>
</comment>
<keyword evidence="17" id="KW-1185">Reference proteome</keyword>
<comment type="catalytic activity">
    <reaction evidence="13">
        <text>N(4)-(alpha-D-Glc-(1-&gt;2)-alpha-D-Glc-(1-&gt;3)-alpha-D-Glc-(1-&gt;3)-alpha-D-Man-(1-&gt;2)-alpha-D-Man-(1-&gt;2)-alpha-D-Man-(1-&gt;3)-[alpha-D-Man-(1-&gt;2)-alpha-D-Man-(1-&gt;3)-[alpha-D-Man-(1-&gt;2)-alpha-D-Man-(1-&gt;6)]-alpha-D-Man-(1-&gt;6)]-beta-D-Man-(1-&gt;4)-beta-D-GlcNAc-(1-&gt;4)-beta-D-GlcNAc)-L-asparaginyl-[protein] + H2O = N(4)-(alpha-D-Glc-(1-&gt;3)-alpha-D-Glc-(1-&gt;3)-alpha-D-Man-(1-&gt;2)-alpha-D-Man-(1-&gt;2)-alpha-D-Man-(1-&gt;3)-[alpha-D-Man-(1-&gt;2)-alpha-D-Man-(1-&gt;3)-[alpha-D-Man-(1-&gt;2)-alpha-D-Man-(1-&gt;6)]-alpha-D-Man-(1-&gt;6)]-beta-D-Man-(1-&gt;4)-beta-D-GlcNAc-(1-&gt;4)-beta-D-GlcNAc)-L-asparaginyl-[protein] + beta-D-glucose</text>
        <dbReference type="Rhea" id="RHEA:55988"/>
        <dbReference type="Rhea" id="RHEA-COMP:12806"/>
        <dbReference type="Rhea" id="RHEA-COMP:14355"/>
        <dbReference type="ChEBI" id="CHEBI:15377"/>
        <dbReference type="ChEBI" id="CHEBI:15903"/>
        <dbReference type="ChEBI" id="CHEBI:59082"/>
        <dbReference type="ChEBI" id="CHEBI:132537"/>
        <dbReference type="EC" id="3.2.1.106"/>
    </reaction>
</comment>
<protein>
    <recommendedName>
        <fullName evidence="12 13">Mannosyl-oligosaccharide glucosidase</fullName>
        <ecNumber evidence="12 13">3.2.1.106</ecNumber>
    </recommendedName>
</protein>
<gene>
    <name evidence="16" type="ORF">TRIADDRAFT_19077</name>
</gene>
<evidence type="ECO:0000313" key="17">
    <source>
        <dbReference type="Proteomes" id="UP000009022"/>
    </source>
</evidence>
<keyword evidence="4" id="KW-0812">Transmembrane</keyword>
<comment type="function">
    <text evidence="13">Cleaves the distal alpha 1,2-linked glucose residue from the Glc(3)Man(9)GlcNAc(2) oligosaccharide precursor.</text>
</comment>
<dbReference type="eggNOG" id="KOG2161">
    <property type="taxonomic scope" value="Eukaryota"/>
</dbReference>
<dbReference type="PANTHER" id="PTHR10412">
    <property type="entry name" value="MANNOSYL-OLIGOSACCHARIDE GLUCOSIDASE"/>
    <property type="match status" value="1"/>
</dbReference>
<dbReference type="GO" id="GO:0006487">
    <property type="term" value="P:protein N-linked glycosylation"/>
    <property type="evidence" value="ECO:0000318"/>
    <property type="project" value="GO_Central"/>
</dbReference>
<keyword evidence="10" id="KW-0325">Glycoprotein</keyword>
<keyword evidence="9" id="KW-0472">Membrane</keyword>
<dbReference type="SUPFAM" id="SSF48208">
    <property type="entry name" value="Six-hairpin glycosidases"/>
    <property type="match status" value="1"/>
</dbReference>
<dbReference type="Gene3D" id="1.50.10.10">
    <property type="match status" value="1"/>
</dbReference>
<keyword evidence="7" id="KW-0735">Signal-anchor</keyword>
<proteinExistence type="inferred from homology"/>
<evidence type="ECO:0000256" key="10">
    <source>
        <dbReference type="ARBA" id="ARBA00023180"/>
    </source>
</evidence>
<dbReference type="KEGG" id="tad:TRIADDRAFT_19077"/>
<dbReference type="STRING" id="10228.B3RIA9"/>
<evidence type="ECO:0000256" key="7">
    <source>
        <dbReference type="ARBA" id="ARBA00022968"/>
    </source>
</evidence>
<dbReference type="InterPro" id="IPR031631">
    <property type="entry name" value="Glyco_hydro_63N"/>
</dbReference>
<dbReference type="Proteomes" id="UP000009022">
    <property type="component" value="Unassembled WGS sequence"/>
</dbReference>
<evidence type="ECO:0000256" key="13">
    <source>
        <dbReference type="RuleBase" id="RU368089"/>
    </source>
</evidence>
<keyword evidence="6 13" id="KW-0256">Endoplasmic reticulum</keyword>
<dbReference type="OrthoDB" id="410058at2759"/>
<evidence type="ECO:0000256" key="6">
    <source>
        <dbReference type="ARBA" id="ARBA00022824"/>
    </source>
</evidence>
<dbReference type="FunFam" id="1.50.10.10:FF:000009">
    <property type="entry name" value="mannosyl-oligosaccharide glucosidase"/>
    <property type="match status" value="1"/>
</dbReference>
<organism evidence="16 17">
    <name type="scientific">Trichoplax adhaerens</name>
    <name type="common">Trichoplax reptans</name>
    <dbReference type="NCBI Taxonomy" id="10228"/>
    <lineage>
        <taxon>Eukaryota</taxon>
        <taxon>Metazoa</taxon>
        <taxon>Placozoa</taxon>
        <taxon>Uniplacotomia</taxon>
        <taxon>Trichoplacea</taxon>
        <taxon>Trichoplacidae</taxon>
        <taxon>Trichoplax</taxon>
    </lineage>
</organism>
<evidence type="ECO:0000313" key="16">
    <source>
        <dbReference type="EMBL" id="EDV29719.1"/>
    </source>
</evidence>
<evidence type="ECO:0000256" key="4">
    <source>
        <dbReference type="ARBA" id="ARBA00022692"/>
    </source>
</evidence>
<keyword evidence="11 13" id="KW-0326">Glycosidase</keyword>
<dbReference type="InterPro" id="IPR012341">
    <property type="entry name" value="6hp_glycosidase-like_sf"/>
</dbReference>
<evidence type="ECO:0000256" key="1">
    <source>
        <dbReference type="ARBA" id="ARBA00004648"/>
    </source>
</evidence>
<dbReference type="EC" id="3.2.1.106" evidence="12 13"/>
<dbReference type="GO" id="GO:0004573">
    <property type="term" value="F:Glc3Man9GlcNAc2 oligosaccharide glucosidase activity"/>
    <property type="evidence" value="ECO:0000318"/>
    <property type="project" value="GO_Central"/>
</dbReference>
<dbReference type="PhylomeDB" id="B3RIA9"/>
<dbReference type="InterPro" id="IPR038518">
    <property type="entry name" value="Glyco_hydro_63N_sf"/>
</dbReference>
<dbReference type="Pfam" id="PF03200">
    <property type="entry name" value="Glyco_hydro_63"/>
    <property type="match status" value="1"/>
</dbReference>
<dbReference type="RefSeq" id="XP_002108921.1">
    <property type="nucleotide sequence ID" value="XM_002108885.1"/>
</dbReference>
<keyword evidence="8" id="KW-1133">Transmembrane helix</keyword>
<dbReference type="InterPro" id="IPR004888">
    <property type="entry name" value="Glycoside_hydrolase_63"/>
</dbReference>
<name>B3RIA9_TRIAD</name>
<dbReference type="AlphaFoldDB" id="B3RIA9"/>
<reference evidence="16 17" key="1">
    <citation type="journal article" date="2008" name="Nature">
        <title>The Trichoplax genome and the nature of placozoans.</title>
        <authorList>
            <person name="Srivastava M."/>
            <person name="Begovic E."/>
            <person name="Chapman J."/>
            <person name="Putnam N.H."/>
            <person name="Hellsten U."/>
            <person name="Kawashima T."/>
            <person name="Kuo A."/>
            <person name="Mitros T."/>
            <person name="Salamov A."/>
            <person name="Carpenter M.L."/>
            <person name="Signorovitch A.Y."/>
            <person name="Moreno M.A."/>
            <person name="Kamm K."/>
            <person name="Grimwood J."/>
            <person name="Schmutz J."/>
            <person name="Shapiro H."/>
            <person name="Grigoriev I.V."/>
            <person name="Buss L.W."/>
            <person name="Schierwater B."/>
            <person name="Dellaporta S.L."/>
            <person name="Rokhsar D.S."/>
        </authorList>
    </citation>
    <scope>NUCLEOTIDE SEQUENCE [LARGE SCALE GENOMIC DNA]</scope>
    <source>
        <strain evidence="16 17">Grell-BS-1999</strain>
    </source>
</reference>
<evidence type="ECO:0000259" key="15">
    <source>
        <dbReference type="Pfam" id="PF16923"/>
    </source>
</evidence>
<evidence type="ECO:0000259" key="14">
    <source>
        <dbReference type="Pfam" id="PF03200"/>
    </source>
</evidence>
<evidence type="ECO:0000256" key="5">
    <source>
        <dbReference type="ARBA" id="ARBA00022801"/>
    </source>
</evidence>
<comment type="subcellular location">
    <subcellularLocation>
        <location evidence="1 13">Endoplasmic reticulum membrane</location>
        <topology evidence="1 13">Single-pass type II membrane protein</topology>
    </subcellularLocation>
</comment>
<dbReference type="EMBL" id="DS985241">
    <property type="protein sequence ID" value="EDV29719.1"/>
    <property type="molecule type" value="Genomic_DNA"/>
</dbReference>
<dbReference type="OMA" id="FNWYNTT"/>
<dbReference type="PANTHER" id="PTHR10412:SF11">
    <property type="entry name" value="MANNOSYL-OLIGOSACCHARIDE GLUCOSIDASE"/>
    <property type="match status" value="1"/>
</dbReference>
<dbReference type="CTD" id="6749405"/>